<feature type="transmembrane region" description="Helical" evidence="1">
    <location>
        <begin position="286"/>
        <end position="308"/>
    </location>
</feature>
<protein>
    <submittedName>
        <fullName evidence="2">Putative transmembrane protein</fullName>
    </submittedName>
</protein>
<feature type="transmembrane region" description="Helical" evidence="1">
    <location>
        <begin position="51"/>
        <end position="68"/>
    </location>
</feature>
<feature type="transmembrane region" description="Helical" evidence="1">
    <location>
        <begin position="74"/>
        <end position="92"/>
    </location>
</feature>
<feature type="transmembrane region" description="Helical" evidence="1">
    <location>
        <begin position="210"/>
        <end position="227"/>
    </location>
</feature>
<evidence type="ECO:0000313" key="3">
    <source>
        <dbReference type="Proteomes" id="UP000509371"/>
    </source>
</evidence>
<dbReference type="Proteomes" id="UP000509371">
    <property type="component" value="Chromosome"/>
</dbReference>
<proteinExistence type="predicted"/>
<evidence type="ECO:0000313" key="2">
    <source>
        <dbReference type="EMBL" id="QKK80013.1"/>
    </source>
</evidence>
<accession>A0A859CUE4</accession>
<feature type="transmembrane region" description="Helical" evidence="1">
    <location>
        <begin position="126"/>
        <end position="143"/>
    </location>
</feature>
<dbReference type="AlphaFoldDB" id="A0A859CUE4"/>
<feature type="transmembrane region" description="Helical" evidence="1">
    <location>
        <begin position="99"/>
        <end position="120"/>
    </location>
</feature>
<feature type="transmembrane region" description="Helical" evidence="1">
    <location>
        <begin position="263"/>
        <end position="280"/>
    </location>
</feature>
<dbReference type="RefSeq" id="WP_176334892.1">
    <property type="nucleotide sequence ID" value="NZ_BAAAEF010000013.1"/>
</dbReference>
<feature type="transmembrane region" description="Helical" evidence="1">
    <location>
        <begin position="150"/>
        <end position="171"/>
    </location>
</feature>
<keyword evidence="1" id="KW-0472">Membrane</keyword>
<name>A0A859CUE4_9GAMM</name>
<reference evidence="2 3" key="1">
    <citation type="submission" date="2020-06" db="EMBL/GenBank/DDBJ databases">
        <authorList>
            <person name="Voronona O.L."/>
            <person name="Aksenova E.I."/>
            <person name="Kunda M.S."/>
            <person name="Semenov A.N."/>
            <person name="Ryzhova N."/>
        </authorList>
    </citation>
    <scope>NUCLEOTIDE SEQUENCE [LARGE SCALE GENOMIC DNA]</scope>
    <source>
        <strain evidence="2 3">MPKMM3633</strain>
    </source>
</reference>
<sequence>MYTDEDLNLAVKKGVFTATSVDEFRHLMSSSNGTPSVDEENFRLVGGFNDIFVVIACSLLLFSSLWVLQSINESVGYLVFTALAWGLSEVFVLRRKMALPAIVLLLAFVGGVFAFTDSLFGEQSSYGVILATALSTLAAYLHWRRFSVPITVAVGTGAALAMLASVVISIFPNSTGVLMATLFLCGCIAFTCAMYWDAADTSRTTRKSDVAFWLHLLSAPLIIHPIFSSLGVLDGNESLINMAMIVLLYVFMTVMSVAIDRRAFMVSSLIYVIYALSSLFENYGGVGYSFAATGVVMGSFLLMLSIYWQKVRALFVLNLPERIQGYLPAIKEK</sequence>
<feature type="transmembrane region" description="Helical" evidence="1">
    <location>
        <begin position="177"/>
        <end position="198"/>
    </location>
</feature>
<organism evidence="2 3">
    <name type="scientific">Marinomonas primoryensis</name>
    <dbReference type="NCBI Taxonomy" id="178399"/>
    <lineage>
        <taxon>Bacteria</taxon>
        <taxon>Pseudomonadati</taxon>
        <taxon>Pseudomonadota</taxon>
        <taxon>Gammaproteobacteria</taxon>
        <taxon>Oceanospirillales</taxon>
        <taxon>Oceanospirillaceae</taxon>
        <taxon>Marinomonas</taxon>
    </lineage>
</organism>
<keyword evidence="1 2" id="KW-0812">Transmembrane</keyword>
<gene>
    <name evidence="2" type="ORF">MP3633_1279</name>
</gene>
<keyword evidence="1" id="KW-1133">Transmembrane helix</keyword>
<dbReference type="KEGG" id="mpri:MP3633_1279"/>
<dbReference type="EMBL" id="CP054301">
    <property type="protein sequence ID" value="QKK80013.1"/>
    <property type="molecule type" value="Genomic_DNA"/>
</dbReference>
<evidence type="ECO:0000256" key="1">
    <source>
        <dbReference type="SAM" id="Phobius"/>
    </source>
</evidence>
<feature type="transmembrane region" description="Helical" evidence="1">
    <location>
        <begin position="239"/>
        <end position="258"/>
    </location>
</feature>